<protein>
    <recommendedName>
        <fullName evidence="2">Mitochondrial fission process protein 1</fullName>
    </recommendedName>
    <alternativeName>
        <fullName evidence="3">Mitochondrial 18 kDa protein</fullName>
    </alternativeName>
</protein>
<evidence type="ECO:0000313" key="4">
    <source>
        <dbReference type="Proteomes" id="UP000694865"/>
    </source>
</evidence>
<dbReference type="PANTHER" id="PTHR11001">
    <property type="entry name" value="MITOCHONDRIAL FISSION PROCESS PROTEIN 1"/>
    <property type="match status" value="1"/>
</dbReference>
<reference evidence="5" key="1">
    <citation type="submission" date="2025-08" db="UniProtKB">
        <authorList>
            <consortium name="RefSeq"/>
        </authorList>
    </citation>
    <scope>IDENTIFICATION</scope>
    <source>
        <tissue evidence="5">Testes</tissue>
    </source>
</reference>
<dbReference type="InterPro" id="IPR019560">
    <property type="entry name" value="Mitochondrial_18_kDa_protein"/>
</dbReference>
<dbReference type="Proteomes" id="UP000694865">
    <property type="component" value="Unplaced"/>
</dbReference>
<evidence type="ECO:0000313" key="5">
    <source>
        <dbReference type="RefSeq" id="XP_002739074.1"/>
    </source>
</evidence>
<sequence>MASQDCVSCTAAGTGTRPDKNNKICDNEVDIYRDTVVRYLGYANEVGESFRALVPVSLVRFSYLVASGYVVADSVDKGLKASRIQWKNNTTKKKKIVHAVGDSLVWQGLASVAIPGFTINRICALSLFILRKTTSLPVGVRKWTTTAIGLSAIPFIIKPIDRSVDYMMDSTLRKIYRIEEDEQVFVHHER</sequence>
<accession>A0ABM0GWT7</accession>
<dbReference type="PANTHER" id="PTHR11001:SF2">
    <property type="entry name" value="MITOCHONDRIAL FISSION PROCESS PROTEIN 1"/>
    <property type="match status" value="1"/>
</dbReference>
<keyword evidence="4" id="KW-1185">Reference proteome</keyword>
<evidence type="ECO:0000256" key="3">
    <source>
        <dbReference type="ARBA" id="ARBA00029631"/>
    </source>
</evidence>
<proteinExistence type="inferred from homology"/>
<evidence type="ECO:0000256" key="1">
    <source>
        <dbReference type="ARBA" id="ARBA00009224"/>
    </source>
</evidence>
<gene>
    <name evidence="5" type="primary">LOC100375189</name>
</gene>
<evidence type="ECO:0000256" key="2">
    <source>
        <dbReference type="ARBA" id="ARBA00017835"/>
    </source>
</evidence>
<name>A0ABM0GWT7_SACKO</name>
<organism evidence="4 5">
    <name type="scientific">Saccoglossus kowalevskii</name>
    <name type="common">Acorn worm</name>
    <dbReference type="NCBI Taxonomy" id="10224"/>
    <lineage>
        <taxon>Eukaryota</taxon>
        <taxon>Metazoa</taxon>
        <taxon>Hemichordata</taxon>
        <taxon>Enteropneusta</taxon>
        <taxon>Harrimaniidae</taxon>
        <taxon>Saccoglossus</taxon>
    </lineage>
</organism>
<dbReference type="RefSeq" id="XP_002739074.1">
    <property type="nucleotide sequence ID" value="XM_002739028.2"/>
</dbReference>
<dbReference type="Pfam" id="PF10558">
    <property type="entry name" value="MTP18"/>
    <property type="match status" value="1"/>
</dbReference>
<comment type="similarity">
    <text evidence="1">Belongs to the MTFP1 family.</text>
</comment>
<dbReference type="GeneID" id="100375189"/>